<accession>A0ACC1AEA8</accession>
<dbReference type="Proteomes" id="UP001164250">
    <property type="component" value="Chromosome 11"/>
</dbReference>
<reference evidence="2" key="1">
    <citation type="journal article" date="2023" name="G3 (Bethesda)">
        <title>Genome assembly and association tests identify interacting loci associated with vigor, precocity, and sex in interspecific pistachio rootstocks.</title>
        <authorList>
            <person name="Palmer W."/>
            <person name="Jacygrad E."/>
            <person name="Sagayaradj S."/>
            <person name="Cavanaugh K."/>
            <person name="Han R."/>
            <person name="Bertier L."/>
            <person name="Beede B."/>
            <person name="Kafkas S."/>
            <person name="Golino D."/>
            <person name="Preece J."/>
            <person name="Michelmore R."/>
        </authorList>
    </citation>
    <scope>NUCLEOTIDE SEQUENCE [LARGE SCALE GENOMIC DNA]</scope>
</reference>
<comment type="caution">
    <text evidence="1">The sequence shown here is derived from an EMBL/GenBank/DDBJ whole genome shotgun (WGS) entry which is preliminary data.</text>
</comment>
<organism evidence="1 2">
    <name type="scientific">Pistacia atlantica</name>
    <dbReference type="NCBI Taxonomy" id="434234"/>
    <lineage>
        <taxon>Eukaryota</taxon>
        <taxon>Viridiplantae</taxon>
        <taxon>Streptophyta</taxon>
        <taxon>Embryophyta</taxon>
        <taxon>Tracheophyta</taxon>
        <taxon>Spermatophyta</taxon>
        <taxon>Magnoliopsida</taxon>
        <taxon>eudicotyledons</taxon>
        <taxon>Gunneridae</taxon>
        <taxon>Pentapetalae</taxon>
        <taxon>rosids</taxon>
        <taxon>malvids</taxon>
        <taxon>Sapindales</taxon>
        <taxon>Anacardiaceae</taxon>
        <taxon>Pistacia</taxon>
    </lineage>
</organism>
<protein>
    <submittedName>
        <fullName evidence="1">Uncharacterized protein</fullName>
    </submittedName>
</protein>
<sequence>MFLCTGSSNYAEWYHGDAYGVNVENINKLIGFRCHVCRNRTPPACPCKEPLGSDRLQLVEEQINNKMECSEDVCEPVLPETEVKYDNQSHSIEELQGSVPVDQCFHKEEELCSSVLESRSEGEKDHAFDKNTVRVVHDDTVIHDQAEPRSCKVDLDLMDTESALLRHDEEKDGSVKTPPILNSPVDGTLLDSKELHLQTCLTSEELIDEGEKTV</sequence>
<name>A0ACC1AEA8_9ROSI</name>
<evidence type="ECO:0000313" key="2">
    <source>
        <dbReference type="Proteomes" id="UP001164250"/>
    </source>
</evidence>
<evidence type="ECO:0000313" key="1">
    <source>
        <dbReference type="EMBL" id="KAJ0084476.1"/>
    </source>
</evidence>
<gene>
    <name evidence="1" type="ORF">Patl1_29479</name>
</gene>
<keyword evidence="2" id="KW-1185">Reference proteome</keyword>
<proteinExistence type="predicted"/>
<dbReference type="EMBL" id="CM047907">
    <property type="protein sequence ID" value="KAJ0084476.1"/>
    <property type="molecule type" value="Genomic_DNA"/>
</dbReference>